<organism evidence="2">
    <name type="scientific">Ostreococcus tauri</name>
    <name type="common">Marine green alga</name>
    <dbReference type="NCBI Taxonomy" id="70448"/>
    <lineage>
        <taxon>Eukaryota</taxon>
        <taxon>Viridiplantae</taxon>
        <taxon>Chlorophyta</taxon>
        <taxon>Mamiellophyceae</taxon>
        <taxon>Mamiellales</taxon>
        <taxon>Bathycoccaceae</taxon>
        <taxon>Ostreococcus</taxon>
    </lineage>
</organism>
<accession>A0A1Y5HWN2</accession>
<reference evidence="2" key="1">
    <citation type="submission" date="2017-04" db="EMBL/GenBank/DDBJ databases">
        <title>Population genomics of picophytoplankton unveils novel chromosome hypervariability.</title>
        <authorList>
            <consortium name="DOE Joint Genome Institute"/>
            <person name="Blanc-Mathieu R."/>
            <person name="Krasovec M."/>
            <person name="Hebrard M."/>
            <person name="Yau S."/>
            <person name="Desgranges E."/>
            <person name="Martin J."/>
            <person name="Schackwitz W."/>
            <person name="Kuo A."/>
            <person name="Salin G."/>
            <person name="Donnadieu C."/>
            <person name="Desdevises Y."/>
            <person name="Sanchez-Ferandin S."/>
            <person name="Moreau H."/>
            <person name="Rivals E."/>
            <person name="Grigoriev I.V."/>
            <person name="Grimsley N."/>
            <person name="Eyre-Walker A."/>
            <person name="Piganeau G."/>
        </authorList>
    </citation>
    <scope>NUCLEOTIDE SEQUENCE [LARGE SCALE GENOMIC DNA]</scope>
    <source>
        <strain evidence="2">RCC 1115</strain>
    </source>
</reference>
<feature type="region of interest" description="Disordered" evidence="1">
    <location>
        <begin position="24"/>
        <end position="57"/>
    </location>
</feature>
<dbReference type="EMBL" id="KZ155840">
    <property type="protein sequence ID" value="OUS41696.1"/>
    <property type="molecule type" value="Genomic_DNA"/>
</dbReference>
<dbReference type="AlphaFoldDB" id="A0A1Y5HWN2"/>
<proteinExistence type="predicted"/>
<name>A0A1Y5HWN2_OSTTA</name>
<dbReference type="Proteomes" id="UP000195557">
    <property type="component" value="Unassembled WGS sequence"/>
</dbReference>
<sequence>MAIIVRPLNRWTIQTSTTTIDVVRSRRTSERAKDAKRERDIERRAPTVSRRSSGHALARSGDVLSDVYTRL</sequence>
<evidence type="ECO:0000256" key="1">
    <source>
        <dbReference type="SAM" id="MobiDB-lite"/>
    </source>
</evidence>
<gene>
    <name evidence="2" type="ORF">BE221DRAFT_202288</name>
</gene>
<feature type="compositionally biased region" description="Basic and acidic residues" evidence="1">
    <location>
        <begin position="24"/>
        <end position="45"/>
    </location>
</feature>
<evidence type="ECO:0000313" key="2">
    <source>
        <dbReference type="EMBL" id="OUS41696.1"/>
    </source>
</evidence>
<protein>
    <submittedName>
        <fullName evidence="2">Uncharacterized protein</fullName>
    </submittedName>
</protein>